<evidence type="ECO:0000313" key="3">
    <source>
        <dbReference type="Proteomes" id="UP000644147"/>
    </source>
</evidence>
<dbReference type="RefSeq" id="WP_200505189.1">
    <property type="nucleotide sequence ID" value="NZ_JAEHFX010000002.1"/>
</dbReference>
<evidence type="ECO:0000256" key="1">
    <source>
        <dbReference type="SAM" id="Phobius"/>
    </source>
</evidence>
<feature type="transmembrane region" description="Helical" evidence="1">
    <location>
        <begin position="322"/>
        <end position="342"/>
    </location>
</feature>
<keyword evidence="1" id="KW-1133">Transmembrane helix</keyword>
<feature type="transmembrane region" description="Helical" evidence="1">
    <location>
        <begin position="59"/>
        <end position="78"/>
    </location>
</feature>
<organism evidence="2 3">
    <name type="scientific">Adhaeribacter terrigena</name>
    <dbReference type="NCBI Taxonomy" id="2793070"/>
    <lineage>
        <taxon>Bacteria</taxon>
        <taxon>Pseudomonadati</taxon>
        <taxon>Bacteroidota</taxon>
        <taxon>Cytophagia</taxon>
        <taxon>Cytophagales</taxon>
        <taxon>Hymenobacteraceae</taxon>
        <taxon>Adhaeribacter</taxon>
    </lineage>
</organism>
<dbReference type="EMBL" id="JAEHFX010000002">
    <property type="protein sequence ID" value="MBK0402444.1"/>
    <property type="molecule type" value="Genomic_DNA"/>
</dbReference>
<feature type="transmembrane region" description="Helical" evidence="1">
    <location>
        <begin position="261"/>
        <end position="280"/>
    </location>
</feature>
<feature type="transmembrane region" description="Helical" evidence="1">
    <location>
        <begin position="228"/>
        <end position="249"/>
    </location>
</feature>
<reference evidence="2 3" key="1">
    <citation type="submission" date="2020-12" db="EMBL/GenBank/DDBJ databases">
        <title>Bacterial novel species Adhaeribacter sp. BT258 isolated from soil.</title>
        <authorList>
            <person name="Jung H.-Y."/>
        </authorList>
    </citation>
    <scope>NUCLEOTIDE SEQUENCE [LARGE SCALE GENOMIC DNA]</scope>
    <source>
        <strain evidence="2 3">BT258</strain>
    </source>
</reference>
<feature type="transmembrane region" description="Helical" evidence="1">
    <location>
        <begin position="35"/>
        <end position="52"/>
    </location>
</feature>
<keyword evidence="3" id="KW-1185">Reference proteome</keyword>
<keyword evidence="1" id="KW-0472">Membrane</keyword>
<feature type="transmembrane region" description="Helical" evidence="1">
    <location>
        <begin position="197"/>
        <end position="222"/>
    </location>
</feature>
<dbReference type="Pfam" id="PF26314">
    <property type="entry name" value="MptA_B_family"/>
    <property type="match status" value="1"/>
</dbReference>
<keyword evidence="1" id="KW-0812">Transmembrane</keyword>
<feature type="transmembrane region" description="Helical" evidence="1">
    <location>
        <begin position="154"/>
        <end position="176"/>
    </location>
</feature>
<accession>A0ABS1BZ92</accession>
<feature type="transmembrane region" description="Helical" evidence="1">
    <location>
        <begin position="387"/>
        <end position="404"/>
    </location>
</feature>
<gene>
    <name evidence="2" type="ORF">I5M27_05570</name>
</gene>
<dbReference type="Proteomes" id="UP000644147">
    <property type="component" value="Unassembled WGS sequence"/>
</dbReference>
<protein>
    <recommendedName>
        <fullName evidence="4">DUF2029 domain-containing protein</fullName>
    </recommendedName>
</protein>
<feature type="transmembrane region" description="Helical" evidence="1">
    <location>
        <begin position="354"/>
        <end position="375"/>
    </location>
</feature>
<name>A0ABS1BZ92_9BACT</name>
<comment type="caution">
    <text evidence="2">The sequence shown here is derived from an EMBL/GenBank/DDBJ whole genome shotgun (WGS) entry which is preliminary data.</text>
</comment>
<evidence type="ECO:0000313" key="2">
    <source>
        <dbReference type="EMBL" id="MBK0402444.1"/>
    </source>
</evidence>
<sequence>MKISGQKPLFSLLLLVSALAYLALGYSVPRENFLALTTLFGLLFSIYFYLLRSEISLKTGLTFAFVFRLLLLFSVPALSDDYFRFLWDGRLISAVQNPFLHLPDFYAGNNFQNIPGLNTALYQSLNSPHYFSVYPPVCQFIFALPAFIDPGNNLLGIILMRGFILLAEAGTIWLLLKLIKTVGLEARKVLWYALNPLVIMELTGNLHFEALMIFFSLLAFYFFHQKRYPFSAVALGFAVCSKLLPLIVLPFLFKRLGLKNWSLYCGITGITCLVLFLPFVNPELIAHFSNSLNLYFQKFEFNAGVYYVLREFGWYFYGYNQIANLGPLLSFATFGTVLYLAFREKEPAFSNLPKLFLLALTVHFLLATIVHPWYLTTLVALSVLANSRYAIVWSGLAILSYAAYQTNAHTENPWLLALEYGGLFTAILLEKRYAFGLKNPELSAQKNR</sequence>
<proteinExistence type="predicted"/>
<evidence type="ECO:0008006" key="4">
    <source>
        <dbReference type="Google" id="ProtNLM"/>
    </source>
</evidence>